<accession>T0JUT3</accession>
<dbReference type="HOGENOM" id="CLU_3435969_0_0_1"/>
<sequence length="13" mass="1547">MNNMPYDTFGEID</sequence>
<organism evidence="1 2">
    <name type="scientific">Colletotrichum gloeosporioides (strain Cg-14)</name>
    <name type="common">Anthracnose fungus</name>
    <name type="synonym">Glomerella cingulata</name>
    <dbReference type="NCBI Taxonomy" id="1237896"/>
    <lineage>
        <taxon>Eukaryota</taxon>
        <taxon>Fungi</taxon>
        <taxon>Dikarya</taxon>
        <taxon>Ascomycota</taxon>
        <taxon>Pezizomycotina</taxon>
        <taxon>Sordariomycetes</taxon>
        <taxon>Hypocreomycetidae</taxon>
        <taxon>Glomerellales</taxon>
        <taxon>Glomerellaceae</taxon>
        <taxon>Colletotrichum</taxon>
        <taxon>Colletotrichum gloeosporioides species complex</taxon>
    </lineage>
</organism>
<comment type="caution">
    <text evidence="1">The sequence shown here is derived from an EMBL/GenBank/DDBJ whole genome shotgun (WGS) entry which is preliminary data.</text>
</comment>
<proteinExistence type="predicted"/>
<dbReference type="Proteomes" id="UP000015530">
    <property type="component" value="Unassembled WGS sequence"/>
</dbReference>
<dbReference type="EMBL" id="AMYD01004488">
    <property type="protein sequence ID" value="EQB43104.1"/>
    <property type="molecule type" value="Genomic_DNA"/>
</dbReference>
<name>T0JUT3_COLGC</name>
<reference evidence="2" key="1">
    <citation type="journal article" date="2013" name="Mol. Plant Microbe Interact.">
        <title>Global aspects of pacC regulation of pathogenicity genes in Colletotrichum gloeosporioides as revealed by transcriptome analysis.</title>
        <authorList>
            <person name="Alkan N."/>
            <person name="Meng X."/>
            <person name="Friedlander G."/>
            <person name="Reuveni E."/>
            <person name="Sukno S."/>
            <person name="Sherman A."/>
            <person name="Thon M."/>
            <person name="Fluhr R."/>
            <person name="Prusky D."/>
        </authorList>
    </citation>
    <scope>NUCLEOTIDE SEQUENCE [LARGE SCALE GENOMIC DNA]</scope>
    <source>
        <strain evidence="2">Cg-14</strain>
    </source>
</reference>
<evidence type="ECO:0000313" key="2">
    <source>
        <dbReference type="Proteomes" id="UP000015530"/>
    </source>
</evidence>
<evidence type="ECO:0000313" key="1">
    <source>
        <dbReference type="EMBL" id="EQB43104.1"/>
    </source>
</evidence>
<protein>
    <submittedName>
        <fullName evidence="1">Uncharacterized protein</fullName>
    </submittedName>
</protein>
<gene>
    <name evidence="1" type="ORF">CGLO_18296</name>
</gene>